<comment type="caution">
    <text evidence="7">The sequence shown here is derived from an EMBL/GenBank/DDBJ whole genome shotgun (WGS) entry which is preliminary data.</text>
</comment>
<sequence>MATPKLPFHPYFSSLLLLLNRLLRILQIKHSASFGDLLVPFDAEGGSCRFKQAPGEEVVCVFCMSDVTDGEEVRRLRCSHLFHSSCLGNWVKQRRADCPLCRRSLVVVLESEMEAEEADESAPPLLAFVQSQWWAAVRLLGEQLSS</sequence>
<proteinExistence type="predicted"/>
<keyword evidence="3" id="KW-0862">Zinc</keyword>
<dbReference type="InterPro" id="IPR013083">
    <property type="entry name" value="Znf_RING/FYVE/PHD"/>
</dbReference>
<dbReference type="GO" id="GO:0008270">
    <property type="term" value="F:zinc ion binding"/>
    <property type="evidence" value="ECO:0007669"/>
    <property type="project" value="UniProtKB-KW"/>
</dbReference>
<dbReference type="GO" id="GO:0061630">
    <property type="term" value="F:ubiquitin protein ligase activity"/>
    <property type="evidence" value="ECO:0007669"/>
    <property type="project" value="TreeGrafter"/>
</dbReference>
<dbReference type="GO" id="GO:0016567">
    <property type="term" value="P:protein ubiquitination"/>
    <property type="evidence" value="ECO:0007669"/>
    <property type="project" value="TreeGrafter"/>
</dbReference>
<accession>A0A835UGM3</accession>
<dbReference type="InterPro" id="IPR001841">
    <property type="entry name" value="Znf_RING"/>
</dbReference>
<evidence type="ECO:0000256" key="3">
    <source>
        <dbReference type="ARBA" id="ARBA00022833"/>
    </source>
</evidence>
<dbReference type="SMART" id="SM00184">
    <property type="entry name" value="RING"/>
    <property type="match status" value="1"/>
</dbReference>
<keyword evidence="1" id="KW-0479">Metal-binding</keyword>
<dbReference type="Pfam" id="PF13639">
    <property type="entry name" value="zf-RING_2"/>
    <property type="match status" value="1"/>
</dbReference>
<feature type="signal peptide" evidence="5">
    <location>
        <begin position="1"/>
        <end position="31"/>
    </location>
</feature>
<dbReference type="PROSITE" id="PS50089">
    <property type="entry name" value="ZF_RING_2"/>
    <property type="match status" value="1"/>
</dbReference>
<organism evidence="7 8">
    <name type="scientific">Vanilla planifolia</name>
    <name type="common">Vanilla</name>
    <dbReference type="NCBI Taxonomy" id="51239"/>
    <lineage>
        <taxon>Eukaryota</taxon>
        <taxon>Viridiplantae</taxon>
        <taxon>Streptophyta</taxon>
        <taxon>Embryophyta</taxon>
        <taxon>Tracheophyta</taxon>
        <taxon>Spermatophyta</taxon>
        <taxon>Magnoliopsida</taxon>
        <taxon>Liliopsida</taxon>
        <taxon>Asparagales</taxon>
        <taxon>Orchidaceae</taxon>
        <taxon>Vanilloideae</taxon>
        <taxon>Vanilleae</taxon>
        <taxon>Vanilla</taxon>
    </lineage>
</organism>
<keyword evidence="5" id="KW-0732">Signal</keyword>
<evidence type="ECO:0000313" key="7">
    <source>
        <dbReference type="EMBL" id="KAG0462369.1"/>
    </source>
</evidence>
<evidence type="ECO:0000256" key="1">
    <source>
        <dbReference type="ARBA" id="ARBA00022723"/>
    </source>
</evidence>
<dbReference type="SUPFAM" id="SSF57850">
    <property type="entry name" value="RING/U-box"/>
    <property type="match status" value="1"/>
</dbReference>
<evidence type="ECO:0000256" key="4">
    <source>
        <dbReference type="PROSITE-ProRule" id="PRU00175"/>
    </source>
</evidence>
<gene>
    <name evidence="7" type="ORF">HPP92_020845</name>
</gene>
<evidence type="ECO:0000313" key="8">
    <source>
        <dbReference type="Proteomes" id="UP000639772"/>
    </source>
</evidence>
<evidence type="ECO:0000256" key="2">
    <source>
        <dbReference type="ARBA" id="ARBA00022771"/>
    </source>
</evidence>
<dbReference type="PANTHER" id="PTHR45969:SF55">
    <property type="entry name" value="OS07G0686300 PROTEIN"/>
    <property type="match status" value="1"/>
</dbReference>
<reference evidence="7 8" key="1">
    <citation type="journal article" date="2020" name="Nat. Food">
        <title>A phased Vanilla planifolia genome enables genetic improvement of flavour and production.</title>
        <authorList>
            <person name="Hasing T."/>
            <person name="Tang H."/>
            <person name="Brym M."/>
            <person name="Khazi F."/>
            <person name="Huang T."/>
            <person name="Chambers A.H."/>
        </authorList>
    </citation>
    <scope>NUCLEOTIDE SEQUENCE [LARGE SCALE GENOMIC DNA]</scope>
    <source>
        <tissue evidence="7">Leaf</tissue>
    </source>
</reference>
<dbReference type="OrthoDB" id="785686at2759"/>
<evidence type="ECO:0000256" key="5">
    <source>
        <dbReference type="SAM" id="SignalP"/>
    </source>
</evidence>
<name>A0A835UGM3_VANPL</name>
<dbReference type="EMBL" id="JADCNM010000011">
    <property type="protein sequence ID" value="KAG0462369.1"/>
    <property type="molecule type" value="Genomic_DNA"/>
</dbReference>
<dbReference type="Proteomes" id="UP000639772">
    <property type="component" value="Chromosome 11"/>
</dbReference>
<dbReference type="Gene3D" id="3.30.40.10">
    <property type="entry name" value="Zinc/RING finger domain, C3HC4 (zinc finger)"/>
    <property type="match status" value="1"/>
</dbReference>
<evidence type="ECO:0000259" key="6">
    <source>
        <dbReference type="PROSITE" id="PS50089"/>
    </source>
</evidence>
<protein>
    <recommendedName>
        <fullName evidence="6">RING-type domain-containing protein</fullName>
    </recommendedName>
</protein>
<dbReference type="PANTHER" id="PTHR45969">
    <property type="entry name" value="RING ZINC FINGER PROTEIN-RELATED"/>
    <property type="match status" value="1"/>
</dbReference>
<dbReference type="AlphaFoldDB" id="A0A835UGM3"/>
<feature type="domain" description="RING-type" evidence="6">
    <location>
        <begin position="60"/>
        <end position="102"/>
    </location>
</feature>
<feature type="chain" id="PRO_5032954079" description="RING-type domain-containing protein" evidence="5">
    <location>
        <begin position="32"/>
        <end position="146"/>
    </location>
</feature>
<keyword evidence="2 4" id="KW-0863">Zinc-finger</keyword>